<gene>
    <name evidence="7" type="ORF">SDC9_89078</name>
</gene>
<name>A0A644ZUS8_9ZZZZ</name>
<keyword evidence="4" id="KW-0998">Cell outer membrane</keyword>
<reference evidence="7" key="1">
    <citation type="submission" date="2019-08" db="EMBL/GenBank/DDBJ databases">
        <authorList>
            <person name="Kucharzyk K."/>
            <person name="Murdoch R.W."/>
            <person name="Higgins S."/>
            <person name="Loffler F."/>
        </authorList>
    </citation>
    <scope>NUCLEOTIDE SEQUENCE</scope>
</reference>
<proteinExistence type="predicted"/>
<evidence type="ECO:0000313" key="7">
    <source>
        <dbReference type="EMBL" id="MPM42413.1"/>
    </source>
</evidence>
<comment type="caution">
    <text evidence="7">The sequence shown here is derived from an EMBL/GenBank/DDBJ whole genome shotgun (WGS) entry which is preliminary data.</text>
</comment>
<dbReference type="InterPro" id="IPR011990">
    <property type="entry name" value="TPR-like_helical_dom_sf"/>
</dbReference>
<feature type="region of interest" description="Disordered" evidence="5">
    <location>
        <begin position="1"/>
        <end position="20"/>
    </location>
</feature>
<evidence type="ECO:0000256" key="5">
    <source>
        <dbReference type="SAM" id="MobiDB-lite"/>
    </source>
</evidence>
<evidence type="ECO:0000256" key="1">
    <source>
        <dbReference type="ARBA" id="ARBA00004442"/>
    </source>
</evidence>
<protein>
    <recommendedName>
        <fullName evidence="6">RagB/SusD domain-containing protein</fullName>
    </recommendedName>
</protein>
<dbReference type="EMBL" id="VSSQ01009723">
    <property type="protein sequence ID" value="MPM42413.1"/>
    <property type="molecule type" value="Genomic_DNA"/>
</dbReference>
<accession>A0A644ZUS8</accession>
<comment type="subcellular location">
    <subcellularLocation>
        <location evidence="1">Cell outer membrane</location>
    </subcellularLocation>
</comment>
<evidence type="ECO:0000256" key="2">
    <source>
        <dbReference type="ARBA" id="ARBA00022729"/>
    </source>
</evidence>
<dbReference type="Pfam" id="PF07980">
    <property type="entry name" value="SusD_RagB"/>
    <property type="match status" value="1"/>
</dbReference>
<organism evidence="7">
    <name type="scientific">bioreactor metagenome</name>
    <dbReference type="NCBI Taxonomy" id="1076179"/>
    <lineage>
        <taxon>unclassified sequences</taxon>
        <taxon>metagenomes</taxon>
        <taxon>ecological metagenomes</taxon>
    </lineage>
</organism>
<feature type="domain" description="RagB/SusD" evidence="6">
    <location>
        <begin position="12"/>
        <end position="230"/>
    </location>
</feature>
<dbReference type="InterPro" id="IPR012944">
    <property type="entry name" value="SusD_RagB_dom"/>
</dbReference>
<dbReference type="SUPFAM" id="SSF48452">
    <property type="entry name" value="TPR-like"/>
    <property type="match status" value="1"/>
</dbReference>
<sequence>MADGYPITSPGSNYNPDHPYVNRDPRLSLYIVYDNSSMSGQVIHTSVGGGINAKDSIPASTRTGYYLRKFLREDVNLNPVSMNGKNHYETHMRYTELFLIYAEAANEAWGPDGTGSHNFSARDVIRAIRKRAGIKQPDSYLTSITTKDAMRELIRNERRLELSFEGFRFWDLRRWKADLTQPAKGIYINGSTLNITNVESRAYDNSYMYYGPIPERETIKFDKLIQNKGW</sequence>
<dbReference type="Gene3D" id="1.25.40.390">
    <property type="match status" value="1"/>
</dbReference>
<dbReference type="GO" id="GO:0009279">
    <property type="term" value="C:cell outer membrane"/>
    <property type="evidence" value="ECO:0007669"/>
    <property type="project" value="UniProtKB-SubCell"/>
</dbReference>
<evidence type="ECO:0000256" key="4">
    <source>
        <dbReference type="ARBA" id="ARBA00023237"/>
    </source>
</evidence>
<keyword evidence="3" id="KW-0472">Membrane</keyword>
<dbReference type="AlphaFoldDB" id="A0A644ZUS8"/>
<evidence type="ECO:0000259" key="6">
    <source>
        <dbReference type="Pfam" id="PF07980"/>
    </source>
</evidence>
<evidence type="ECO:0000256" key="3">
    <source>
        <dbReference type="ARBA" id="ARBA00023136"/>
    </source>
</evidence>
<keyword evidence="2" id="KW-0732">Signal</keyword>